<accession>A0A132P016</accession>
<feature type="compositionally biased region" description="Polar residues" evidence="2">
    <location>
        <begin position="606"/>
        <end position="621"/>
    </location>
</feature>
<feature type="compositionally biased region" description="Low complexity" evidence="2">
    <location>
        <begin position="498"/>
        <end position="514"/>
    </location>
</feature>
<name>A0A132P016_GIAIN</name>
<organism evidence="3 4">
    <name type="scientific">Giardia duodenalis assemblage B</name>
    <dbReference type="NCBI Taxonomy" id="1394984"/>
    <lineage>
        <taxon>Eukaryota</taxon>
        <taxon>Metamonada</taxon>
        <taxon>Diplomonadida</taxon>
        <taxon>Hexamitidae</taxon>
        <taxon>Giardiinae</taxon>
        <taxon>Giardia</taxon>
    </lineage>
</organism>
<keyword evidence="1" id="KW-0175">Coiled coil</keyword>
<dbReference type="OrthoDB" id="10255206at2759"/>
<feature type="region of interest" description="Disordered" evidence="2">
    <location>
        <begin position="602"/>
        <end position="621"/>
    </location>
</feature>
<feature type="compositionally biased region" description="Polar residues" evidence="2">
    <location>
        <begin position="515"/>
        <end position="528"/>
    </location>
</feature>
<feature type="region of interest" description="Disordered" evidence="2">
    <location>
        <begin position="543"/>
        <end position="596"/>
    </location>
</feature>
<dbReference type="VEuPathDB" id="GiardiaDB:QR46_0250"/>
<reference evidence="3 4" key="1">
    <citation type="journal article" date="2015" name="Mol. Biochem. Parasitol.">
        <title>Identification of polymorphic genes for use in assemblage B genotyping assays through comparative genomics of multiple assemblage B Giardia duodenalis isolates.</title>
        <authorList>
            <person name="Wielinga C."/>
            <person name="Thompson R.C."/>
            <person name="Monis P."/>
            <person name="Ryan U."/>
        </authorList>
    </citation>
    <scope>NUCLEOTIDE SEQUENCE [LARGE SCALE GENOMIC DNA]</scope>
    <source>
        <strain evidence="3 4">BAH15c1</strain>
    </source>
</reference>
<sequence>MRLTLAIHKAFAAQKAKRGEIDFVIRPNPEDKTAYVSLLLKQEVAAVCEVAAAYRSFGSSALTSDLASILRAVSAGNDFSIVAISTCSDRFGPLFPYASNSTEPSTLGQIIGIVREELKQPKKATIRYSIALSCLCIAQRGSVVDMLFPDNNELSLSRDEAGNVYYDNLAEVACSSDDELAAILIAIQGEYIRVAENSRQSEAGLPSPDRDQNVKEIRAPALRLNIAVRKYELAEKESGTTNGTVGVLPLETTSSFGGLQLSPPGEKIMPCDKPADGYFWKEVSTGNMSFYYVTLQDVLGIVSKTSRLSTYILPEMNKANSSAFFEISQEADSKLCLMTFDLMNDLLHRCSHAWRAAGVNIFRLNEAQSHRSGSTDLFSSRPRSRSSRSYFTVEDLESCDNTTPQINVRRIEKQAEAEKRYSEFTVQISKQAQGYQERSTARTPIASLQKGSHSGHSESEESVDAFQLNSAQKPTVLSKKPRRVSGRSTKAGSQSHGSVASARVSSTATTSTPTQRNNVQRPKSGVSDTAVSLSKFTHMLHLTSKLAEEEDKTQSKKRSGSTRKRTGQVTEQPKHSESRRASSPTIIRPREQSATDARIERAHMTAKQSQSPHSGGAKTVSSMLEKTELLNLSRGSSVGSRPESRGKVRPISHEHTSPHSSKGPQMASPARRPSKTGERRRSTQSPTHNRLTTETDILSHYKSMRIPSDEQGQFDMISRMQLEIKRLARELEETRIARVVTESGRNNLVAENNRLREEIASLTENQKYKTHTIKRLEKQLMDARAKSANTSNLVMQGVIQPHTNSAGGKKQQSYDDLLVEIDSLRMLNNELQAELTVQRSQLHKERDQRQEEPEESPSSTAARELQMLLQACTTENKNLRLEIVALQEMLDVQRLLARMSPRAAVQSDSLKQQFDEVVLINKQYEAQISELEKAVAAADERLTLYETRQSREALLVETITQLRSQIHHMTKKLLAYEQQVGEETSPRGK</sequence>
<protein>
    <submittedName>
        <fullName evidence="3">Uncharacterized protein</fullName>
    </submittedName>
</protein>
<feature type="region of interest" description="Disordered" evidence="2">
    <location>
        <begin position="840"/>
        <end position="862"/>
    </location>
</feature>
<feature type="compositionally biased region" description="Basic and acidic residues" evidence="2">
    <location>
        <begin position="642"/>
        <end position="657"/>
    </location>
</feature>
<evidence type="ECO:0000256" key="2">
    <source>
        <dbReference type="SAM" id="MobiDB-lite"/>
    </source>
</evidence>
<evidence type="ECO:0000313" key="4">
    <source>
        <dbReference type="Proteomes" id="UP000070089"/>
    </source>
</evidence>
<dbReference type="Proteomes" id="UP000070089">
    <property type="component" value="Unassembled WGS sequence"/>
</dbReference>
<comment type="caution">
    <text evidence="3">The sequence shown here is derived from an EMBL/GenBank/DDBJ whole genome shotgun (WGS) entry which is preliminary data.</text>
</comment>
<feature type="region of interest" description="Disordered" evidence="2">
    <location>
        <begin position="446"/>
        <end position="528"/>
    </location>
</feature>
<feature type="compositionally biased region" description="Polar residues" evidence="2">
    <location>
        <begin position="486"/>
        <end position="497"/>
    </location>
</feature>
<dbReference type="EMBL" id="JXTI01000004">
    <property type="protein sequence ID" value="KWX15668.1"/>
    <property type="molecule type" value="Genomic_DNA"/>
</dbReference>
<proteinExistence type="predicted"/>
<dbReference type="AlphaFoldDB" id="A0A132P016"/>
<evidence type="ECO:0000313" key="3">
    <source>
        <dbReference type="EMBL" id="KWX15668.1"/>
    </source>
</evidence>
<gene>
    <name evidence="3" type="ORF">QR46_0250</name>
</gene>
<feature type="compositionally biased region" description="Basic residues" evidence="2">
    <location>
        <begin position="555"/>
        <end position="566"/>
    </location>
</feature>
<feature type="region of interest" description="Disordered" evidence="2">
    <location>
        <begin position="631"/>
        <end position="697"/>
    </location>
</feature>
<feature type="compositionally biased region" description="Basic and acidic residues" evidence="2">
    <location>
        <begin position="842"/>
        <end position="851"/>
    </location>
</feature>
<evidence type="ECO:0000256" key="1">
    <source>
        <dbReference type="SAM" id="Coils"/>
    </source>
</evidence>
<feature type="coiled-coil region" evidence="1">
    <location>
        <begin position="921"/>
        <end position="979"/>
    </location>
</feature>